<dbReference type="Proteomes" id="UP000186922">
    <property type="component" value="Unassembled WGS sequence"/>
</dbReference>
<proteinExistence type="predicted"/>
<comment type="caution">
    <text evidence="1">The sequence shown here is derived from an EMBL/GenBank/DDBJ whole genome shotgun (WGS) entry which is preliminary data.</text>
</comment>
<accession>A0A1D1UIR8</accession>
<name>A0A1D1UIR8_RAMVA</name>
<reference evidence="1 2" key="1">
    <citation type="journal article" date="2016" name="Nat. Commun.">
        <title>Extremotolerant tardigrade genome and improved radiotolerance of human cultured cells by tardigrade-unique protein.</title>
        <authorList>
            <person name="Hashimoto T."/>
            <person name="Horikawa D.D."/>
            <person name="Saito Y."/>
            <person name="Kuwahara H."/>
            <person name="Kozuka-Hata H."/>
            <person name="Shin-I T."/>
            <person name="Minakuchi Y."/>
            <person name="Ohishi K."/>
            <person name="Motoyama A."/>
            <person name="Aizu T."/>
            <person name="Enomoto A."/>
            <person name="Kondo K."/>
            <person name="Tanaka S."/>
            <person name="Hara Y."/>
            <person name="Koshikawa S."/>
            <person name="Sagara H."/>
            <person name="Miura T."/>
            <person name="Yokobori S."/>
            <person name="Miyagawa K."/>
            <person name="Suzuki Y."/>
            <person name="Kubo T."/>
            <person name="Oyama M."/>
            <person name="Kohara Y."/>
            <person name="Fujiyama A."/>
            <person name="Arakawa K."/>
            <person name="Katayama T."/>
            <person name="Toyoda A."/>
            <person name="Kunieda T."/>
        </authorList>
    </citation>
    <scope>NUCLEOTIDE SEQUENCE [LARGE SCALE GENOMIC DNA]</scope>
    <source>
        <strain evidence="1 2">YOKOZUNA-1</strain>
    </source>
</reference>
<dbReference type="AlphaFoldDB" id="A0A1D1UIR8"/>
<evidence type="ECO:0000313" key="1">
    <source>
        <dbReference type="EMBL" id="GAU88410.1"/>
    </source>
</evidence>
<gene>
    <name evidence="1" type="primary">RvY_01118-1</name>
    <name evidence="1" type="synonym">RvY_01118.1</name>
    <name evidence="1" type="ORF">RvY_01118</name>
</gene>
<sequence length="73" mass="7754">MTAKKTSPNRKVTLRTVAGITVRGERRTTMTGWYSAIAQRDSPSYRDGGGAGGSSKFLLGLSSETAKATELCN</sequence>
<dbReference type="EMBL" id="BDGG01000001">
    <property type="protein sequence ID" value="GAU88410.1"/>
    <property type="molecule type" value="Genomic_DNA"/>
</dbReference>
<organism evidence="1 2">
    <name type="scientific">Ramazzottius varieornatus</name>
    <name type="common">Water bear</name>
    <name type="synonym">Tardigrade</name>
    <dbReference type="NCBI Taxonomy" id="947166"/>
    <lineage>
        <taxon>Eukaryota</taxon>
        <taxon>Metazoa</taxon>
        <taxon>Ecdysozoa</taxon>
        <taxon>Tardigrada</taxon>
        <taxon>Eutardigrada</taxon>
        <taxon>Parachela</taxon>
        <taxon>Hypsibioidea</taxon>
        <taxon>Ramazzottiidae</taxon>
        <taxon>Ramazzottius</taxon>
    </lineage>
</organism>
<protein>
    <submittedName>
        <fullName evidence="1">Uncharacterized protein</fullName>
    </submittedName>
</protein>
<evidence type="ECO:0000313" key="2">
    <source>
        <dbReference type="Proteomes" id="UP000186922"/>
    </source>
</evidence>
<keyword evidence="2" id="KW-1185">Reference proteome</keyword>